<dbReference type="EMBL" id="CAIX01000234">
    <property type="protein sequence ID" value="CCI48570.1"/>
    <property type="molecule type" value="Genomic_DNA"/>
</dbReference>
<evidence type="ECO:0000256" key="2">
    <source>
        <dbReference type="SAM" id="SignalP"/>
    </source>
</evidence>
<sequence length="481" mass="53344">MALFALTLLLFSKFAASRYLKAESITDARDTFPIRSDAIPSYNTTTSYVDTKDEDAKPSDDINVNNAPPSVNPHTIEMNSTTSNMTTVPFPDGDTPPTEPVSKPSAPPLPVQPNPVVTKPIIKVYPADSPFGVCPVIASFQHEKDDIPLAEKKAQIKDELMTSFILAHPSLTLWEYFKLENKKDIDNFGLLPVHEQRKRMIVGLLDFATNTVIDIAKFAVAAFIWIVKTFRHPVVGYLEIRDFFMEFKENCVLLAKMFKKDPKTTGKNLAGGFLLNIKHHPEEFTAESVLLITGGVAVIHGLIDTVKVVFAGVSSTVTATIMSVLMFIHAIDDPILIVMPILKRAVGTAQAVQGDTNDRNSAINYEPLPPLPTCKIPPLYRVSFSTRDLCIARVERVRLALFGTSKRLAQMTELERVDAYKRMHDVICCYLPTNAFEVSVPKMENGMPTGEMVNEAVMMQNCDQLQAKYPPNAPVSLTSDR</sequence>
<name>A0A024GPB5_9STRA</name>
<proteinExistence type="predicted"/>
<protein>
    <submittedName>
        <fullName evidence="3">Uncharacterized protein</fullName>
    </submittedName>
</protein>
<keyword evidence="2" id="KW-0732">Signal</keyword>
<accession>A0A024GPB5</accession>
<organism evidence="3 4">
    <name type="scientific">Albugo candida</name>
    <dbReference type="NCBI Taxonomy" id="65357"/>
    <lineage>
        <taxon>Eukaryota</taxon>
        <taxon>Sar</taxon>
        <taxon>Stramenopiles</taxon>
        <taxon>Oomycota</taxon>
        <taxon>Peronosporomycetes</taxon>
        <taxon>Albuginales</taxon>
        <taxon>Albuginaceae</taxon>
        <taxon>Albugo</taxon>
    </lineage>
</organism>
<reference evidence="3 4" key="1">
    <citation type="submission" date="2012-05" db="EMBL/GenBank/DDBJ databases">
        <title>Recombination and specialization in a pathogen metapopulation.</title>
        <authorList>
            <person name="Gardiner A."/>
            <person name="Kemen E."/>
            <person name="Schultz-Larsen T."/>
            <person name="MacLean D."/>
            <person name="Van Oosterhout C."/>
            <person name="Jones J.D.G."/>
        </authorList>
    </citation>
    <scope>NUCLEOTIDE SEQUENCE [LARGE SCALE GENOMIC DNA]</scope>
    <source>
        <strain evidence="3 4">Ac Nc2</strain>
    </source>
</reference>
<feature type="signal peptide" evidence="2">
    <location>
        <begin position="1"/>
        <end position="17"/>
    </location>
</feature>
<keyword evidence="4" id="KW-1185">Reference proteome</keyword>
<evidence type="ECO:0000313" key="4">
    <source>
        <dbReference type="Proteomes" id="UP000053237"/>
    </source>
</evidence>
<feature type="compositionally biased region" description="Basic and acidic residues" evidence="1">
    <location>
        <begin position="50"/>
        <end position="60"/>
    </location>
</feature>
<feature type="region of interest" description="Disordered" evidence="1">
    <location>
        <begin position="43"/>
        <end position="112"/>
    </location>
</feature>
<dbReference type="OrthoDB" id="2500664at2759"/>
<dbReference type="InParanoid" id="A0A024GPB5"/>
<feature type="compositionally biased region" description="Polar residues" evidence="1">
    <location>
        <begin position="62"/>
        <end position="87"/>
    </location>
</feature>
<evidence type="ECO:0000256" key="1">
    <source>
        <dbReference type="SAM" id="MobiDB-lite"/>
    </source>
</evidence>
<gene>
    <name evidence="3" type="ORF">BN9_097200</name>
</gene>
<dbReference type="Proteomes" id="UP000053237">
    <property type="component" value="Unassembled WGS sequence"/>
</dbReference>
<dbReference type="AlphaFoldDB" id="A0A024GPB5"/>
<comment type="caution">
    <text evidence="3">The sequence shown here is derived from an EMBL/GenBank/DDBJ whole genome shotgun (WGS) entry which is preliminary data.</text>
</comment>
<evidence type="ECO:0000313" key="3">
    <source>
        <dbReference type="EMBL" id="CCI48570.1"/>
    </source>
</evidence>
<feature type="chain" id="PRO_5001532592" evidence="2">
    <location>
        <begin position="18"/>
        <end position="481"/>
    </location>
</feature>